<feature type="domain" description="Reverse transcriptase" evidence="1">
    <location>
        <begin position="128"/>
        <end position="413"/>
    </location>
</feature>
<dbReference type="PANTHER" id="PTHR46890">
    <property type="entry name" value="NON-LTR RETROLELEMENT REVERSE TRANSCRIPTASE-LIKE PROTEIN-RELATED"/>
    <property type="match status" value="1"/>
</dbReference>
<dbReference type="AlphaFoldDB" id="A0AAW1VNK9"/>
<protein>
    <recommendedName>
        <fullName evidence="1">Reverse transcriptase domain-containing protein</fullName>
    </recommendedName>
</protein>
<name>A0AAW1VNK9_RUBAR</name>
<sequence length="608" mass="68242">MLSLEEGCGIVIGETWSNAGRMPFMEKLKLVAGNLKAWKRGRFGSVRHSISELRNELDILQRQTVSSLISQRREEQTNLGVPFTRVEIEAALKGMGPTKAPGQDGMSPIFYQKYWSVGGPNVVPECLRVLNGQCRVKELNHTLIVLILEVPDPKKVTEFRPISLCNVVYKLVSKVLANRLKLVLSDVISEYQSAFVPNRLIFDHVIAAFETVHCLKRRGRKSRQKIAVKLDMAQAYDRVEWGFLQRMMTVLGFPQRFMNLIMDCVSTVSYSILIHGSPFGKITPTRGIRQGDPLSPLSPSLFLLVAEGFSALLRKAEKDKVIHGVSIARGAPSISHLFFADDSLIFCDASVHDCTKLREIFACYEMASGQKINTDKSAMSFSPRTSARVKEACCCALNIGVVPCHEKYLGLPTVTGRDKKAQFKGLADRVWNRVQGWEGKILSRAGKETLIKVVVQAIPTYTMSVFQLPVGICDEINRSLARFWWGKTGEKEFKISPKAGVDTSIMVADLIIEHGEWEEASLAGIGTVQEVEAILHVPLIRSSLCDHLIWNFNRHGKYTVKSGYWLALKERDEGSGVGNCDPVVIEYWRHLWKLKVPPKMLHFFMAMF</sequence>
<dbReference type="InterPro" id="IPR043502">
    <property type="entry name" value="DNA/RNA_pol_sf"/>
</dbReference>
<proteinExistence type="predicted"/>
<reference evidence="2 3" key="1">
    <citation type="journal article" date="2023" name="G3 (Bethesda)">
        <title>A chromosome-length genome assembly and annotation of blackberry (Rubus argutus, cv. 'Hillquist').</title>
        <authorList>
            <person name="Bruna T."/>
            <person name="Aryal R."/>
            <person name="Dudchenko O."/>
            <person name="Sargent D.J."/>
            <person name="Mead D."/>
            <person name="Buti M."/>
            <person name="Cavallini A."/>
            <person name="Hytonen T."/>
            <person name="Andres J."/>
            <person name="Pham M."/>
            <person name="Weisz D."/>
            <person name="Mascagni F."/>
            <person name="Usai G."/>
            <person name="Natali L."/>
            <person name="Bassil N."/>
            <person name="Fernandez G.E."/>
            <person name="Lomsadze A."/>
            <person name="Armour M."/>
            <person name="Olukolu B."/>
            <person name="Poorten T."/>
            <person name="Britton C."/>
            <person name="Davik J."/>
            <person name="Ashrafi H."/>
            <person name="Aiden E.L."/>
            <person name="Borodovsky M."/>
            <person name="Worthington M."/>
        </authorList>
    </citation>
    <scope>NUCLEOTIDE SEQUENCE [LARGE SCALE GENOMIC DNA]</scope>
    <source>
        <strain evidence="2">PI 553951</strain>
    </source>
</reference>
<gene>
    <name evidence="2" type="ORF">M0R45_000372</name>
</gene>
<dbReference type="Proteomes" id="UP001457282">
    <property type="component" value="Unassembled WGS sequence"/>
</dbReference>
<dbReference type="Pfam" id="PF00078">
    <property type="entry name" value="RVT_1"/>
    <property type="match status" value="1"/>
</dbReference>
<dbReference type="PROSITE" id="PS50878">
    <property type="entry name" value="RT_POL"/>
    <property type="match status" value="1"/>
</dbReference>
<dbReference type="SUPFAM" id="SSF56672">
    <property type="entry name" value="DNA/RNA polymerases"/>
    <property type="match status" value="1"/>
</dbReference>
<accession>A0AAW1VNK9</accession>
<comment type="caution">
    <text evidence="2">The sequence shown here is derived from an EMBL/GenBank/DDBJ whole genome shotgun (WGS) entry which is preliminary data.</text>
</comment>
<organism evidence="2 3">
    <name type="scientific">Rubus argutus</name>
    <name type="common">Southern blackberry</name>
    <dbReference type="NCBI Taxonomy" id="59490"/>
    <lineage>
        <taxon>Eukaryota</taxon>
        <taxon>Viridiplantae</taxon>
        <taxon>Streptophyta</taxon>
        <taxon>Embryophyta</taxon>
        <taxon>Tracheophyta</taxon>
        <taxon>Spermatophyta</taxon>
        <taxon>Magnoliopsida</taxon>
        <taxon>eudicotyledons</taxon>
        <taxon>Gunneridae</taxon>
        <taxon>Pentapetalae</taxon>
        <taxon>rosids</taxon>
        <taxon>fabids</taxon>
        <taxon>Rosales</taxon>
        <taxon>Rosaceae</taxon>
        <taxon>Rosoideae</taxon>
        <taxon>Rosoideae incertae sedis</taxon>
        <taxon>Rubus</taxon>
    </lineage>
</organism>
<evidence type="ECO:0000259" key="1">
    <source>
        <dbReference type="PROSITE" id="PS50878"/>
    </source>
</evidence>
<dbReference type="PANTHER" id="PTHR46890:SF48">
    <property type="entry name" value="RNA-DIRECTED DNA POLYMERASE"/>
    <property type="match status" value="1"/>
</dbReference>
<dbReference type="InterPro" id="IPR000477">
    <property type="entry name" value="RT_dom"/>
</dbReference>
<dbReference type="CDD" id="cd01650">
    <property type="entry name" value="RT_nLTR_like"/>
    <property type="match status" value="1"/>
</dbReference>
<evidence type="ECO:0000313" key="3">
    <source>
        <dbReference type="Proteomes" id="UP001457282"/>
    </source>
</evidence>
<dbReference type="InterPro" id="IPR052343">
    <property type="entry name" value="Retrotransposon-Effector_Assoc"/>
</dbReference>
<keyword evidence="3" id="KW-1185">Reference proteome</keyword>
<dbReference type="EMBL" id="JBEDUW010000166">
    <property type="protein sequence ID" value="KAK9905261.1"/>
    <property type="molecule type" value="Genomic_DNA"/>
</dbReference>
<evidence type="ECO:0000313" key="2">
    <source>
        <dbReference type="EMBL" id="KAK9905261.1"/>
    </source>
</evidence>